<dbReference type="PANTHER" id="PTHR24103">
    <property type="entry name" value="E3 UBIQUITIN-PROTEIN LIGASE TRIM"/>
    <property type="match status" value="1"/>
</dbReference>
<dbReference type="Proteomes" id="UP000694380">
    <property type="component" value="Unplaced"/>
</dbReference>
<dbReference type="InterPro" id="IPR050143">
    <property type="entry name" value="TRIM/RBCC"/>
</dbReference>
<evidence type="ECO:0000259" key="5">
    <source>
        <dbReference type="PROSITE" id="PS50089"/>
    </source>
</evidence>
<dbReference type="Gene3D" id="3.30.40.10">
    <property type="entry name" value="Zinc/RING finger domain, C3HC4 (zinc finger)"/>
    <property type="match status" value="1"/>
</dbReference>
<evidence type="ECO:0000313" key="6">
    <source>
        <dbReference type="Ensembl" id="ENSCPBP00000005648.1"/>
    </source>
</evidence>
<dbReference type="GO" id="GO:0008270">
    <property type="term" value="F:zinc ion binding"/>
    <property type="evidence" value="ECO:0007669"/>
    <property type="project" value="UniProtKB-KW"/>
</dbReference>
<keyword evidence="3" id="KW-0862">Zinc</keyword>
<dbReference type="InterPro" id="IPR017907">
    <property type="entry name" value="Znf_RING_CS"/>
</dbReference>
<dbReference type="GeneTree" id="ENSGT00950000184889"/>
<keyword evidence="7" id="KW-1185">Reference proteome</keyword>
<dbReference type="Pfam" id="PF15227">
    <property type="entry name" value="zf-C3HC4_4"/>
    <property type="match status" value="1"/>
</dbReference>
<evidence type="ECO:0000256" key="4">
    <source>
        <dbReference type="PROSITE-ProRule" id="PRU00175"/>
    </source>
</evidence>
<organism evidence="6 7">
    <name type="scientific">Chrysemys picta bellii</name>
    <name type="common">Western painted turtle</name>
    <name type="synonym">Emys bellii</name>
    <dbReference type="NCBI Taxonomy" id="8478"/>
    <lineage>
        <taxon>Eukaryota</taxon>
        <taxon>Metazoa</taxon>
        <taxon>Chordata</taxon>
        <taxon>Craniata</taxon>
        <taxon>Vertebrata</taxon>
        <taxon>Euteleostomi</taxon>
        <taxon>Archelosauria</taxon>
        <taxon>Testudinata</taxon>
        <taxon>Testudines</taxon>
        <taxon>Cryptodira</taxon>
        <taxon>Durocryptodira</taxon>
        <taxon>Testudinoidea</taxon>
        <taxon>Emydidae</taxon>
        <taxon>Chrysemys</taxon>
    </lineage>
</organism>
<dbReference type="PROSITE" id="PS00518">
    <property type="entry name" value="ZF_RING_1"/>
    <property type="match status" value="1"/>
</dbReference>
<accession>A0A8C3H7K5</accession>
<evidence type="ECO:0000256" key="1">
    <source>
        <dbReference type="ARBA" id="ARBA00022723"/>
    </source>
</evidence>
<evidence type="ECO:0000256" key="2">
    <source>
        <dbReference type="ARBA" id="ARBA00022771"/>
    </source>
</evidence>
<protein>
    <recommendedName>
        <fullName evidence="5">RING-type domain-containing protein</fullName>
    </recommendedName>
</protein>
<dbReference type="InterPro" id="IPR013083">
    <property type="entry name" value="Znf_RING/FYVE/PHD"/>
</dbReference>
<sequence>MPLADVTCSICLDVLNDPVSIECGHNFCRGCLSIHWSEVSAQGRRCPECRAPCSGGRMIPDTRVKSLVEKFTELLREEPEPVRPDGPDKRKRSFLLWGMLGPIHLQGRDCLAQGSREWDTGPVPFRGRQP</sequence>
<feature type="domain" description="RING-type" evidence="5">
    <location>
        <begin position="8"/>
        <end position="50"/>
    </location>
</feature>
<name>A0A8C3H7K5_CHRPI</name>
<dbReference type="AlphaFoldDB" id="A0A8C3H7K5"/>
<keyword evidence="2 4" id="KW-0863">Zinc-finger</keyword>
<keyword evidence="1" id="KW-0479">Metal-binding</keyword>
<dbReference type="PROSITE" id="PS50089">
    <property type="entry name" value="ZF_RING_2"/>
    <property type="match status" value="1"/>
</dbReference>
<dbReference type="SMART" id="SM00184">
    <property type="entry name" value="RING"/>
    <property type="match status" value="1"/>
</dbReference>
<dbReference type="Ensembl" id="ENSCPBT00000006859.1">
    <property type="protein sequence ID" value="ENSCPBP00000005648.1"/>
    <property type="gene ID" value="ENSCPBG00000004516.1"/>
</dbReference>
<evidence type="ECO:0000256" key="3">
    <source>
        <dbReference type="ARBA" id="ARBA00022833"/>
    </source>
</evidence>
<reference evidence="6" key="1">
    <citation type="submission" date="2025-08" db="UniProtKB">
        <authorList>
            <consortium name="Ensembl"/>
        </authorList>
    </citation>
    <scope>IDENTIFICATION</scope>
</reference>
<dbReference type="OMA" id="YACNGHI"/>
<proteinExistence type="predicted"/>
<evidence type="ECO:0000313" key="7">
    <source>
        <dbReference type="Proteomes" id="UP000694380"/>
    </source>
</evidence>
<dbReference type="SUPFAM" id="SSF57850">
    <property type="entry name" value="RING/U-box"/>
    <property type="match status" value="1"/>
</dbReference>
<reference evidence="6" key="2">
    <citation type="submission" date="2025-09" db="UniProtKB">
        <authorList>
            <consortium name="Ensembl"/>
        </authorList>
    </citation>
    <scope>IDENTIFICATION</scope>
</reference>
<dbReference type="InterPro" id="IPR001841">
    <property type="entry name" value="Znf_RING"/>
</dbReference>